<dbReference type="EMBL" id="CCMZ01000056">
    <property type="protein sequence ID" value="CDX26731.1"/>
    <property type="molecule type" value="Genomic_DNA"/>
</dbReference>
<name>A0A090EFK9_MESPL</name>
<gene>
    <name evidence="1" type="ORF">MPL3356_60521</name>
</gene>
<dbReference type="AlphaFoldDB" id="A0A090EFK9"/>
<sequence>MALEIRRTLLPHDLSYCLDNASQCCGITAAAEIAIRLYGEASRLDQIWNSGKDVDCGRKWRLSLLDRELAVERYGAEIIAQLPGPRRMALMERGILSLVHDVITKTEWLSDCYYEDMTKGGALRDWLPVPRVRRDMLPTPKVARRLRSRAAIKRYILDEGDELPKQRKLFETLAAIPPGGPATDEDRDAIFRDLGDQMESHARAARQAVETANWMAEMEAMSPAAQVDQVLVRLKPDARRRIRDKIRLELKDRKQRRRAVKRASMLAAAVLGASTVSAFARGEQVMLPGPEVSISAKLTGPISESGHGALSVGVHQLDGTRLAGVCVYQEAPALDQLVSLAMHVQSGNVEDILTIGNLYSIEPAADAHPLIVAHRGARLDLHAGEWEVPPAERPERLGRIRRQDIHDNQQAYNAGKQAYLEEMGPVYEEIIATIVFGRAAPLWRRLRASIKFDEAA</sequence>
<evidence type="ECO:0000313" key="1">
    <source>
        <dbReference type="EMBL" id="CDX26731.1"/>
    </source>
</evidence>
<organism evidence="1 2">
    <name type="scientific">Mesorhizobium plurifarium</name>
    <dbReference type="NCBI Taxonomy" id="69974"/>
    <lineage>
        <taxon>Bacteria</taxon>
        <taxon>Pseudomonadati</taxon>
        <taxon>Pseudomonadota</taxon>
        <taxon>Alphaproteobacteria</taxon>
        <taxon>Hyphomicrobiales</taxon>
        <taxon>Phyllobacteriaceae</taxon>
        <taxon>Mesorhizobium</taxon>
    </lineage>
</organism>
<reference evidence="2" key="1">
    <citation type="submission" date="2014-08" db="EMBL/GenBank/DDBJ databases">
        <authorList>
            <person name="Moulin L."/>
        </authorList>
    </citation>
    <scope>NUCLEOTIDE SEQUENCE [LARGE SCALE GENOMIC DNA]</scope>
</reference>
<evidence type="ECO:0000313" key="2">
    <source>
        <dbReference type="Proteomes" id="UP000045285"/>
    </source>
</evidence>
<keyword evidence="2" id="KW-1185">Reference proteome</keyword>
<dbReference type="Proteomes" id="UP000045285">
    <property type="component" value="Unassembled WGS sequence"/>
</dbReference>
<protein>
    <submittedName>
        <fullName evidence="1">Uncharacterized protein</fullName>
    </submittedName>
</protein>
<accession>A0A090EFK9</accession>
<proteinExistence type="predicted"/>